<organism evidence="2 3">
    <name type="scientific">Sulfitobacter aestuariivivens</name>
    <dbReference type="NCBI Taxonomy" id="2766981"/>
    <lineage>
        <taxon>Bacteria</taxon>
        <taxon>Pseudomonadati</taxon>
        <taxon>Pseudomonadota</taxon>
        <taxon>Alphaproteobacteria</taxon>
        <taxon>Rhodobacterales</taxon>
        <taxon>Roseobacteraceae</taxon>
        <taxon>Sulfitobacter</taxon>
    </lineage>
</organism>
<keyword evidence="1" id="KW-1133">Transmembrane helix</keyword>
<feature type="transmembrane region" description="Helical" evidence="1">
    <location>
        <begin position="56"/>
        <end position="75"/>
    </location>
</feature>
<comment type="caution">
    <text evidence="2">The sequence shown here is derived from an EMBL/GenBank/DDBJ whole genome shotgun (WGS) entry which is preliminary data.</text>
</comment>
<accession>A0A927D076</accession>
<dbReference type="Proteomes" id="UP000635142">
    <property type="component" value="Unassembled WGS sequence"/>
</dbReference>
<keyword evidence="1" id="KW-0812">Transmembrane</keyword>
<evidence type="ECO:0000256" key="1">
    <source>
        <dbReference type="SAM" id="Phobius"/>
    </source>
</evidence>
<reference evidence="2" key="1">
    <citation type="submission" date="2020-08" db="EMBL/GenBank/DDBJ databases">
        <title>Sulfitobacter aestuariivivens sp. nov., isolated from a tidal flat.</title>
        <authorList>
            <person name="Park S."/>
            <person name="Yoon J.-H."/>
        </authorList>
    </citation>
    <scope>NUCLEOTIDE SEQUENCE</scope>
    <source>
        <strain evidence="2">TSTF-M16</strain>
    </source>
</reference>
<evidence type="ECO:0000313" key="3">
    <source>
        <dbReference type="Proteomes" id="UP000635142"/>
    </source>
</evidence>
<dbReference type="EMBL" id="JACTAG010000001">
    <property type="protein sequence ID" value="MBD3662645.1"/>
    <property type="molecule type" value="Genomic_DNA"/>
</dbReference>
<protein>
    <submittedName>
        <fullName evidence="2">Uncharacterized protein</fullName>
    </submittedName>
</protein>
<keyword evidence="1" id="KW-0472">Membrane</keyword>
<evidence type="ECO:0000313" key="2">
    <source>
        <dbReference type="EMBL" id="MBD3662645.1"/>
    </source>
</evidence>
<name>A0A927D076_9RHOB</name>
<keyword evidence="3" id="KW-1185">Reference proteome</keyword>
<dbReference type="RefSeq" id="WP_191073662.1">
    <property type="nucleotide sequence ID" value="NZ_JACTAG010000001.1"/>
</dbReference>
<dbReference type="AlphaFoldDB" id="A0A927D076"/>
<proteinExistence type="predicted"/>
<sequence length="76" mass="7917">MGRLFLIFALLAVIVAFVAILVSVWNTIFAAGRDGLRTYGGFGKDGVMAPTGLQKAAYVALIVVLFGVATGWLGGL</sequence>
<gene>
    <name evidence="2" type="ORF">H9Q16_01785</name>
</gene>